<name>A0A420YL47_9PEZI</name>
<proteinExistence type="predicted"/>
<gene>
    <name evidence="2" type="ORF">DL546_008837</name>
</gene>
<comment type="caution">
    <text evidence="2">The sequence shown here is derived from an EMBL/GenBank/DDBJ whole genome shotgun (WGS) entry which is preliminary data.</text>
</comment>
<sequence length="177" mass="19252">MIDNNSPPTYEDVATSRGSTLEGVSPETTESAANIANQGSDTTRIFIQLQNVTAALQTLTAEQHALNLELASLKSRVIANEARTLNARIRERNAVATATSSAQGKLEPLYDVRHGGIIPNCPTTELAITKMTNLEASRVLGALGVYYNNDILSPFSDLQVLVRREFISMYKTRSGVR</sequence>
<keyword evidence="3" id="KW-1185">Reference proteome</keyword>
<organism evidence="2 3">
    <name type="scientific">Coniochaeta pulveracea</name>
    <dbReference type="NCBI Taxonomy" id="177199"/>
    <lineage>
        <taxon>Eukaryota</taxon>
        <taxon>Fungi</taxon>
        <taxon>Dikarya</taxon>
        <taxon>Ascomycota</taxon>
        <taxon>Pezizomycotina</taxon>
        <taxon>Sordariomycetes</taxon>
        <taxon>Sordariomycetidae</taxon>
        <taxon>Coniochaetales</taxon>
        <taxon>Coniochaetaceae</taxon>
        <taxon>Coniochaeta</taxon>
    </lineage>
</organism>
<feature type="region of interest" description="Disordered" evidence="1">
    <location>
        <begin position="1"/>
        <end position="30"/>
    </location>
</feature>
<dbReference type="Proteomes" id="UP000275385">
    <property type="component" value="Unassembled WGS sequence"/>
</dbReference>
<evidence type="ECO:0000313" key="3">
    <source>
        <dbReference type="Proteomes" id="UP000275385"/>
    </source>
</evidence>
<dbReference type="AlphaFoldDB" id="A0A420YL47"/>
<protein>
    <submittedName>
        <fullName evidence="2">Uncharacterized protein</fullName>
    </submittedName>
</protein>
<evidence type="ECO:0000256" key="1">
    <source>
        <dbReference type="SAM" id="MobiDB-lite"/>
    </source>
</evidence>
<evidence type="ECO:0000313" key="2">
    <source>
        <dbReference type="EMBL" id="RKU48617.1"/>
    </source>
</evidence>
<reference evidence="2 3" key="1">
    <citation type="submission" date="2018-08" db="EMBL/GenBank/DDBJ databases">
        <title>Draft genome of the lignicolous fungus Coniochaeta pulveracea.</title>
        <authorList>
            <person name="Borstlap C.J."/>
            <person name="De Witt R.N."/>
            <person name="Botha A."/>
            <person name="Volschenk H."/>
        </authorList>
    </citation>
    <scope>NUCLEOTIDE SEQUENCE [LARGE SCALE GENOMIC DNA]</scope>
    <source>
        <strain evidence="2 3">CAB683</strain>
    </source>
</reference>
<accession>A0A420YL47</accession>
<dbReference type="EMBL" id="QVQW01000004">
    <property type="protein sequence ID" value="RKU48617.1"/>
    <property type="molecule type" value="Genomic_DNA"/>
</dbReference>